<dbReference type="OrthoDB" id="9775864at2"/>
<sequence length="253" mass="27213">MFDLTDKTILITGSCKGIGLAMAKALHHQGAHVAVTARETDNYPDLMQHFVSDPERVLLLNCDIASETSIQRTVQSVVNWRGQINGCIANAGERGSGTPVTELSVDRWQQNINTNLNGTFLTLKYAAQAMKQQNVGGRLAATASVAALKGNAGFADYGASKAAITALSRSLAVELAADRITVNCILPGWVETDMNADVLADRRQYESIKRLRIPMGYWAKPEDIAPAAVYLMSAESGYQTGDALTIDGGYSIF</sequence>
<dbReference type="PROSITE" id="PS00061">
    <property type="entry name" value="ADH_SHORT"/>
    <property type="match status" value="1"/>
</dbReference>
<evidence type="ECO:0000256" key="2">
    <source>
        <dbReference type="ARBA" id="ARBA00023002"/>
    </source>
</evidence>
<dbReference type="InterPro" id="IPR002347">
    <property type="entry name" value="SDR_fam"/>
</dbReference>
<dbReference type="GO" id="GO:0016491">
    <property type="term" value="F:oxidoreductase activity"/>
    <property type="evidence" value="ECO:0007669"/>
    <property type="project" value="UniProtKB-KW"/>
</dbReference>
<gene>
    <name evidence="5" type="ORF">A8L45_11530</name>
</gene>
<dbReference type="SMART" id="SM00822">
    <property type="entry name" value="PKS_KR"/>
    <property type="match status" value="1"/>
</dbReference>
<reference evidence="5 6" key="1">
    <citation type="submission" date="2016-05" db="EMBL/GenBank/DDBJ databases">
        <title>Genomic Taxonomy of the Vibrionaceae.</title>
        <authorList>
            <person name="Gomez-Gil B."/>
            <person name="Enciso-Ibarra J."/>
        </authorList>
    </citation>
    <scope>NUCLEOTIDE SEQUENCE [LARGE SCALE GENOMIC DNA]</scope>
    <source>
        <strain evidence="5 6">CAIM 1920</strain>
    </source>
</reference>
<evidence type="ECO:0000256" key="3">
    <source>
        <dbReference type="ARBA" id="ARBA00023027"/>
    </source>
</evidence>
<dbReference type="PANTHER" id="PTHR24321">
    <property type="entry name" value="DEHYDROGENASES, SHORT CHAIN"/>
    <property type="match status" value="1"/>
</dbReference>
<dbReference type="PRINTS" id="PR00081">
    <property type="entry name" value="GDHRDH"/>
</dbReference>
<dbReference type="InterPro" id="IPR020904">
    <property type="entry name" value="Sc_DH/Rdtase_CS"/>
</dbReference>
<dbReference type="PANTHER" id="PTHR24321:SF8">
    <property type="entry name" value="ESTRADIOL 17-BETA-DEHYDROGENASE 8-RELATED"/>
    <property type="match status" value="1"/>
</dbReference>
<dbReference type="Gene3D" id="3.40.50.720">
    <property type="entry name" value="NAD(P)-binding Rossmann-like Domain"/>
    <property type="match status" value="1"/>
</dbReference>
<name>A0A1C3EIN2_9GAMM</name>
<dbReference type="PRINTS" id="PR00080">
    <property type="entry name" value="SDRFAMILY"/>
</dbReference>
<evidence type="ECO:0000313" key="6">
    <source>
        <dbReference type="Proteomes" id="UP000094936"/>
    </source>
</evidence>
<dbReference type="AlphaFoldDB" id="A0A1C3EIN2"/>
<dbReference type="Proteomes" id="UP000094936">
    <property type="component" value="Unassembled WGS sequence"/>
</dbReference>
<dbReference type="FunFam" id="3.40.50.720:FF:000084">
    <property type="entry name" value="Short-chain dehydrogenase reductase"/>
    <property type="match status" value="1"/>
</dbReference>
<protein>
    <recommendedName>
        <fullName evidence="4">Ketoreductase domain-containing protein</fullName>
    </recommendedName>
</protein>
<evidence type="ECO:0000259" key="4">
    <source>
        <dbReference type="SMART" id="SM00822"/>
    </source>
</evidence>
<evidence type="ECO:0000313" key="5">
    <source>
        <dbReference type="EMBL" id="ODA33069.1"/>
    </source>
</evidence>
<evidence type="ECO:0000256" key="1">
    <source>
        <dbReference type="ARBA" id="ARBA00006484"/>
    </source>
</evidence>
<proteinExistence type="inferred from homology"/>
<dbReference type="CDD" id="cd05233">
    <property type="entry name" value="SDR_c"/>
    <property type="match status" value="1"/>
</dbReference>
<dbReference type="Pfam" id="PF13561">
    <property type="entry name" value="adh_short_C2"/>
    <property type="match status" value="1"/>
</dbReference>
<dbReference type="InterPro" id="IPR057326">
    <property type="entry name" value="KR_dom"/>
</dbReference>
<dbReference type="SUPFAM" id="SSF51735">
    <property type="entry name" value="NAD(P)-binding Rossmann-fold domains"/>
    <property type="match status" value="1"/>
</dbReference>
<accession>A0A1C3EIN2</accession>
<dbReference type="STRING" id="1080227.A8L45_11530"/>
<comment type="similarity">
    <text evidence="1">Belongs to the short-chain dehydrogenases/reductases (SDR) family.</text>
</comment>
<keyword evidence="6" id="KW-1185">Reference proteome</keyword>
<feature type="domain" description="Ketoreductase" evidence="4">
    <location>
        <begin position="7"/>
        <end position="183"/>
    </location>
</feature>
<dbReference type="EMBL" id="LYBM01000019">
    <property type="protein sequence ID" value="ODA33069.1"/>
    <property type="molecule type" value="Genomic_DNA"/>
</dbReference>
<organism evidence="5 6">
    <name type="scientific">Veronia pacifica</name>
    <dbReference type="NCBI Taxonomy" id="1080227"/>
    <lineage>
        <taxon>Bacteria</taxon>
        <taxon>Pseudomonadati</taxon>
        <taxon>Pseudomonadota</taxon>
        <taxon>Gammaproteobacteria</taxon>
        <taxon>Vibrionales</taxon>
        <taxon>Vibrionaceae</taxon>
        <taxon>Veronia</taxon>
    </lineage>
</organism>
<dbReference type="InterPro" id="IPR036291">
    <property type="entry name" value="NAD(P)-bd_dom_sf"/>
</dbReference>
<keyword evidence="2" id="KW-0560">Oxidoreductase</keyword>
<dbReference type="RefSeq" id="WP_068902389.1">
    <property type="nucleotide sequence ID" value="NZ_JBHUIF010000002.1"/>
</dbReference>
<keyword evidence="3" id="KW-0520">NAD</keyword>
<comment type="caution">
    <text evidence="5">The sequence shown here is derived from an EMBL/GenBank/DDBJ whole genome shotgun (WGS) entry which is preliminary data.</text>
</comment>